<keyword evidence="2" id="KW-0687">Ribonucleoprotein</keyword>
<reference evidence="2 3" key="1">
    <citation type="submission" date="2017-01" db="EMBL/GenBank/DDBJ databases">
        <authorList>
            <person name="Varghese N."/>
            <person name="Submissions S."/>
        </authorList>
    </citation>
    <scope>NUCLEOTIDE SEQUENCE [LARGE SCALE GENOMIC DNA]</scope>
    <source>
        <strain evidence="2 3">ATCC 23464</strain>
    </source>
</reference>
<accession>A0ABY1JM19</accession>
<evidence type="ECO:0000313" key="3">
    <source>
        <dbReference type="Proteomes" id="UP000186666"/>
    </source>
</evidence>
<organism evidence="2 3">
    <name type="scientific">Paenibacillus macquariensis</name>
    <dbReference type="NCBI Taxonomy" id="948756"/>
    <lineage>
        <taxon>Bacteria</taxon>
        <taxon>Bacillati</taxon>
        <taxon>Bacillota</taxon>
        <taxon>Bacilli</taxon>
        <taxon>Bacillales</taxon>
        <taxon>Paenibacillaceae</taxon>
        <taxon>Paenibacillus</taxon>
    </lineage>
</organism>
<gene>
    <name evidence="2" type="ORF">SAMN05421578_10223</name>
</gene>
<dbReference type="CDD" id="cd04301">
    <property type="entry name" value="NAT_SF"/>
    <property type="match status" value="1"/>
</dbReference>
<dbReference type="Gene3D" id="3.40.630.30">
    <property type="match status" value="1"/>
</dbReference>
<dbReference type="SUPFAM" id="SSF55729">
    <property type="entry name" value="Acyl-CoA N-acyltransferases (Nat)"/>
    <property type="match status" value="1"/>
</dbReference>
<sequence length="193" mass="22312">MSQILRYEKSPLNKKIMIKKVRSNMNISIRQVTENDPRIISDAFKEQCWDKPISLYERYIIEQNNGERVTLIAEVNGQFVGYVNVIWKSYYPAFREKNIPEVNDFNVLLKYRRLGIGSKLMDRAEEIISERSSVAGIGVGVFSDYGNAQVLYVKRGYVPDGKGIHNGQHYVEYGETVVIDHDIVLYLTKKLQN</sequence>
<proteinExistence type="predicted"/>
<keyword evidence="3" id="KW-1185">Reference proteome</keyword>
<dbReference type="Proteomes" id="UP000186666">
    <property type="component" value="Unassembled WGS sequence"/>
</dbReference>
<dbReference type="InterPro" id="IPR016181">
    <property type="entry name" value="Acyl_CoA_acyltransferase"/>
</dbReference>
<protein>
    <submittedName>
        <fullName evidence="2">Ribosomal protein S18 acetylase RimI</fullName>
    </submittedName>
</protein>
<dbReference type="GO" id="GO:0005840">
    <property type="term" value="C:ribosome"/>
    <property type="evidence" value="ECO:0007669"/>
    <property type="project" value="UniProtKB-KW"/>
</dbReference>
<keyword evidence="2" id="KW-0689">Ribosomal protein</keyword>
<name>A0ABY1JM19_9BACL</name>
<dbReference type="EMBL" id="FTNK01000002">
    <property type="protein sequence ID" value="SIQ44559.1"/>
    <property type="molecule type" value="Genomic_DNA"/>
</dbReference>
<feature type="domain" description="N-acetyltransferase" evidence="1">
    <location>
        <begin position="27"/>
        <end position="192"/>
    </location>
</feature>
<dbReference type="Pfam" id="PF00583">
    <property type="entry name" value="Acetyltransf_1"/>
    <property type="match status" value="1"/>
</dbReference>
<comment type="caution">
    <text evidence="2">The sequence shown here is derived from an EMBL/GenBank/DDBJ whole genome shotgun (WGS) entry which is preliminary data.</text>
</comment>
<evidence type="ECO:0000259" key="1">
    <source>
        <dbReference type="PROSITE" id="PS51186"/>
    </source>
</evidence>
<dbReference type="PROSITE" id="PS51186">
    <property type="entry name" value="GNAT"/>
    <property type="match status" value="1"/>
</dbReference>
<evidence type="ECO:0000313" key="2">
    <source>
        <dbReference type="EMBL" id="SIQ44559.1"/>
    </source>
</evidence>
<dbReference type="InterPro" id="IPR000182">
    <property type="entry name" value="GNAT_dom"/>
</dbReference>